<dbReference type="SUPFAM" id="SSF49785">
    <property type="entry name" value="Galactose-binding domain-like"/>
    <property type="match status" value="2"/>
</dbReference>
<dbReference type="EMBL" id="JAJVDC020000189">
    <property type="protein sequence ID" value="KAL1619330.1"/>
    <property type="molecule type" value="Genomic_DNA"/>
</dbReference>
<dbReference type="NCBIfam" id="TIGR02961">
    <property type="entry name" value="allantoicase"/>
    <property type="match status" value="1"/>
</dbReference>
<dbReference type="InterPro" id="IPR045861">
    <property type="entry name" value="CorA_cytoplasmic_dom"/>
</dbReference>
<feature type="region of interest" description="Disordered" evidence="7">
    <location>
        <begin position="1"/>
        <end position="253"/>
    </location>
</feature>
<evidence type="ECO:0000313" key="11">
    <source>
        <dbReference type="Proteomes" id="UP001521116"/>
    </source>
</evidence>
<comment type="similarity">
    <text evidence="3">Belongs to the CorA metal ion transporter (MIT) (TC 1.A.35) family.</text>
</comment>
<evidence type="ECO:0000256" key="6">
    <source>
        <dbReference type="ARBA" id="ARBA00023136"/>
    </source>
</evidence>
<dbReference type="Gene3D" id="2.60.120.260">
    <property type="entry name" value="Galactose-binding domain-like"/>
    <property type="match status" value="2"/>
</dbReference>
<dbReference type="InterPro" id="IPR015908">
    <property type="entry name" value="Allantoicase_dom"/>
</dbReference>
<comment type="subcellular location">
    <subcellularLocation>
        <location evidence="1">Membrane</location>
        <topology evidence="1">Multi-pass membrane protein</topology>
    </subcellularLocation>
</comment>
<dbReference type="CDD" id="cd12829">
    <property type="entry name" value="Alr1p-like"/>
    <property type="match status" value="1"/>
</dbReference>
<evidence type="ECO:0000256" key="7">
    <source>
        <dbReference type="SAM" id="MobiDB-lite"/>
    </source>
</evidence>
<dbReference type="Gene3D" id="3.30.460.20">
    <property type="entry name" value="CorA soluble domain-like"/>
    <property type="match status" value="1"/>
</dbReference>
<dbReference type="InterPro" id="IPR005164">
    <property type="entry name" value="Allantoicase"/>
</dbReference>
<name>A0ABR3SG54_9PEZI</name>
<evidence type="ECO:0000256" key="8">
    <source>
        <dbReference type="SAM" id="Phobius"/>
    </source>
</evidence>
<dbReference type="InterPro" id="IPR044089">
    <property type="entry name" value="Alr1-like"/>
</dbReference>
<accession>A0ABR3SG54</accession>
<evidence type="ECO:0000256" key="1">
    <source>
        <dbReference type="ARBA" id="ARBA00004141"/>
    </source>
</evidence>
<dbReference type="PANTHER" id="PTHR21535:SF51">
    <property type="entry name" value="MANGANESE RESISTANCE PROTEIN MNR2"/>
    <property type="match status" value="1"/>
</dbReference>
<keyword evidence="5 8" id="KW-1133">Transmembrane helix</keyword>
<feature type="compositionally biased region" description="Basic and acidic residues" evidence="7">
    <location>
        <begin position="231"/>
        <end position="247"/>
    </location>
</feature>
<feature type="region of interest" description="Disordered" evidence="7">
    <location>
        <begin position="343"/>
        <end position="416"/>
    </location>
</feature>
<dbReference type="SUPFAM" id="SSF143865">
    <property type="entry name" value="CorA soluble domain-like"/>
    <property type="match status" value="1"/>
</dbReference>
<protein>
    <submittedName>
        <fullName evidence="10">CorA metal ion transporter</fullName>
    </submittedName>
</protein>
<organism evidence="10 11">
    <name type="scientific">Neofusicoccum ribis</name>
    <dbReference type="NCBI Taxonomy" id="45134"/>
    <lineage>
        <taxon>Eukaryota</taxon>
        <taxon>Fungi</taxon>
        <taxon>Dikarya</taxon>
        <taxon>Ascomycota</taxon>
        <taxon>Pezizomycotina</taxon>
        <taxon>Dothideomycetes</taxon>
        <taxon>Dothideomycetes incertae sedis</taxon>
        <taxon>Botryosphaeriales</taxon>
        <taxon>Botryosphaeriaceae</taxon>
        <taxon>Neofusicoccum</taxon>
    </lineage>
</organism>
<dbReference type="PANTHER" id="PTHR21535">
    <property type="entry name" value="MAGNESIUM AND COBALT TRANSPORT PROTEIN/MITOCHONDRIAL IMPORT INNER MEMBRANE TRANSLOCASE SUBUNIT TIM8"/>
    <property type="match status" value="1"/>
</dbReference>
<feature type="transmembrane region" description="Helical" evidence="8">
    <location>
        <begin position="703"/>
        <end position="726"/>
    </location>
</feature>
<keyword evidence="6 8" id="KW-0472">Membrane</keyword>
<dbReference type="Gene3D" id="1.20.58.340">
    <property type="entry name" value="Magnesium transport protein CorA, transmembrane region"/>
    <property type="match status" value="2"/>
</dbReference>
<dbReference type="InterPro" id="IPR002523">
    <property type="entry name" value="MgTranspt_CorA/ZnTranspt_ZntB"/>
</dbReference>
<evidence type="ECO:0000256" key="4">
    <source>
        <dbReference type="ARBA" id="ARBA00022692"/>
    </source>
</evidence>
<feature type="compositionally biased region" description="Basic residues" evidence="7">
    <location>
        <begin position="51"/>
        <end position="66"/>
    </location>
</feature>
<reference evidence="10 11" key="1">
    <citation type="submission" date="2024-02" db="EMBL/GenBank/DDBJ databases">
        <title>De novo assembly and annotation of 12 fungi associated with fruit tree decline syndrome in Ontario, Canada.</title>
        <authorList>
            <person name="Sulman M."/>
            <person name="Ellouze W."/>
            <person name="Ilyukhin E."/>
        </authorList>
    </citation>
    <scope>NUCLEOTIDE SEQUENCE [LARGE SCALE GENOMIC DNA]</scope>
    <source>
        <strain evidence="10 11">M1-105</strain>
    </source>
</reference>
<feature type="compositionally biased region" description="Polar residues" evidence="7">
    <location>
        <begin position="25"/>
        <end position="50"/>
    </location>
</feature>
<gene>
    <name evidence="10" type="primary">MNR2_2</name>
    <name evidence="10" type="ORF">SLS56_010130</name>
</gene>
<evidence type="ECO:0000256" key="3">
    <source>
        <dbReference type="ARBA" id="ARBA00009765"/>
    </source>
</evidence>
<feature type="compositionally biased region" description="Basic and acidic residues" evidence="7">
    <location>
        <begin position="208"/>
        <end position="221"/>
    </location>
</feature>
<dbReference type="InterPro" id="IPR008979">
    <property type="entry name" value="Galactose-bd-like_sf"/>
</dbReference>
<sequence length="1195" mass="133682">MASRDLGESSSAPTAPHGSAAPAQPSISSVMAQPATSHPQQDSSLPPNGSSKKRKHRGGKKRRRRQSFAAPPSEDHTDVQSDAMATERPSLADVTPEEAVRSSFYRLGRKGSNTSLESEALLDHRTGTFQQKGDDYDVNNPPSVPGSPRLESDMGFDDVMLTGELDRQRSLGSDREPGPLSRDALIEIDDDSTERGYRGTSPTSPKDITSRIDEHPAERDVCFPQDLMSEIGRDEREEYAHHTEGPTRNRRRRKKPWPNISVLEEWDAQEKEQRTIEGIRARKISEPLLVDGRLRPQKRTWHREDDDAPFRFTYFNEEFQSTLHSHTLSELLQEGQSFRDLFIPEPPVLSDDSSDEEDVPVQANGSGRRFASPIPESAEMSRQGSRISNHKAHSSAETTGETTPAKSSTPRQKEKRYGPRPVFWLDVLSPTEAEMKTLTRAFGIHPLTHEDVMMQEAREKVELFHNYYFVNYRTFEQDENSDEYLEPVNIYFIVFREGVISIHFSMTPHMANVRRRIRQLRDYLILSSDWIAYAIIDDITDVYAPLIQGIEDEVDDIDDAILRMHTSGESVDNKSKKDWKSKLEAKFDFGDEKQSEYGDGTAGDSGGHMLRRVGETRKKVMALYRLLGNKADVIKGFAKRCNEQWEVAPKTEIGLYLGDIQDHIVTMTGNLSHYESLLSRAHGNYLAQINIRMNERAEQTNDVLGKLTVLGTIVLPMNIITGMWGMNVLVPGQDGDTLYWFWGITAGLVIFGITCFFICKRPDFLLLRNRCQHTSALDTAKWPADHVTLVGARDGPAALPLTARHAEAEQQSLAGGGVALGAGCSVAGSYLSSCPYRNDDTMFGFSSDPVQKVPVEEIDKAFSGNSIDLISKALGSQILAVSDEWFAAAENLTTPTAPIRKIGVFTHAGAWYDGWETRRHNPEEFDWVVIRLGVASGKLRGFEIDTAHFSGNHAPEIAVQAFFAGSNEEADDLVRDPGFGGWETVLPKQECGPSQRHAWKLEKETEKPYTHVRLQMFPDGGIARFRAFGTPVPVFPEGVDEVFDLAAAVNGGVALACSDQHFGTKDNLLLPGRGVDMGDGWETKRTRGEHVDWVVVRLGTPGEIERVVVDTAHFRGNFPKEFQLFAGEFSHDPSHDDSGWTEILEPTRARPDEEHEFGQDEMKDVAVKAYTHVKLVIIPDGGVKRLRVFGKRRAW</sequence>
<feature type="compositionally biased region" description="Polar residues" evidence="7">
    <location>
        <begin position="395"/>
        <end position="410"/>
    </location>
</feature>
<feature type="domain" description="Allantoicase" evidence="9">
    <location>
        <begin position="1051"/>
        <end position="1192"/>
    </location>
</feature>
<evidence type="ECO:0000256" key="5">
    <source>
        <dbReference type="ARBA" id="ARBA00022989"/>
    </source>
</evidence>
<comment type="caution">
    <text evidence="10">The sequence shown here is derived from an EMBL/GenBank/DDBJ whole genome shotgun (WGS) entry which is preliminary data.</text>
</comment>
<dbReference type="Proteomes" id="UP001521116">
    <property type="component" value="Unassembled WGS sequence"/>
</dbReference>
<proteinExistence type="inferred from homology"/>
<dbReference type="InterPro" id="IPR045863">
    <property type="entry name" value="CorA_TM1_TM2"/>
</dbReference>
<evidence type="ECO:0000259" key="9">
    <source>
        <dbReference type="Pfam" id="PF03561"/>
    </source>
</evidence>
<keyword evidence="11" id="KW-1185">Reference proteome</keyword>
<feature type="domain" description="Allantoicase" evidence="9">
    <location>
        <begin position="875"/>
        <end position="1031"/>
    </location>
</feature>
<feature type="transmembrane region" description="Helical" evidence="8">
    <location>
        <begin position="738"/>
        <end position="759"/>
    </location>
</feature>
<dbReference type="SUPFAM" id="SSF144083">
    <property type="entry name" value="Magnesium transport protein CorA, transmembrane region"/>
    <property type="match status" value="1"/>
</dbReference>
<keyword evidence="4 8" id="KW-0812">Transmembrane</keyword>
<dbReference type="Pfam" id="PF03561">
    <property type="entry name" value="Allantoicase"/>
    <property type="match status" value="2"/>
</dbReference>
<comment type="similarity">
    <text evidence="2">Belongs to the allantoicase family.</text>
</comment>
<feature type="compositionally biased region" description="Basic and acidic residues" evidence="7">
    <location>
        <begin position="164"/>
        <end position="177"/>
    </location>
</feature>
<dbReference type="Pfam" id="PF01544">
    <property type="entry name" value="CorA"/>
    <property type="match status" value="2"/>
</dbReference>
<dbReference type="HAMAP" id="MF_00813">
    <property type="entry name" value="Allantoicase"/>
    <property type="match status" value="1"/>
</dbReference>
<evidence type="ECO:0000313" key="10">
    <source>
        <dbReference type="EMBL" id="KAL1619330.1"/>
    </source>
</evidence>
<evidence type="ECO:0000256" key="2">
    <source>
        <dbReference type="ARBA" id="ARBA00009242"/>
    </source>
</evidence>